<keyword evidence="1" id="KW-0812">Transmembrane</keyword>
<dbReference type="OrthoDB" id="1778612at2"/>
<dbReference type="EMBL" id="SDKC01000001">
    <property type="protein sequence ID" value="RXS75852.1"/>
    <property type="molecule type" value="Genomic_DNA"/>
</dbReference>
<comment type="caution">
    <text evidence="2">The sequence shown here is derived from an EMBL/GenBank/DDBJ whole genome shotgun (WGS) entry which is preliminary data.</text>
</comment>
<evidence type="ECO:0000256" key="1">
    <source>
        <dbReference type="SAM" id="Phobius"/>
    </source>
</evidence>
<dbReference type="AlphaFoldDB" id="A0A4Q1RJH3"/>
<keyword evidence="1" id="KW-1133">Transmembrane helix</keyword>
<name>A0A4Q1RJH3_9FIRM</name>
<protein>
    <submittedName>
        <fullName evidence="2">Uncharacterized protein</fullName>
    </submittedName>
</protein>
<gene>
    <name evidence="2" type="ORF">ETP43_11975</name>
</gene>
<evidence type="ECO:0000313" key="2">
    <source>
        <dbReference type="EMBL" id="RXS75852.1"/>
    </source>
</evidence>
<keyword evidence="1" id="KW-0472">Membrane</keyword>
<dbReference type="Proteomes" id="UP000290106">
    <property type="component" value="Unassembled WGS sequence"/>
</dbReference>
<organism evidence="2 3">
    <name type="scientific">Blautia faecicola</name>
    <dbReference type="NCBI Taxonomy" id="2509240"/>
    <lineage>
        <taxon>Bacteria</taxon>
        <taxon>Bacillati</taxon>
        <taxon>Bacillota</taxon>
        <taxon>Clostridia</taxon>
        <taxon>Lachnospirales</taxon>
        <taxon>Lachnospiraceae</taxon>
        <taxon>Blautia</taxon>
    </lineage>
</organism>
<evidence type="ECO:0000313" key="3">
    <source>
        <dbReference type="Proteomes" id="UP000290106"/>
    </source>
</evidence>
<accession>A0A4Q1RJH3</accession>
<reference evidence="2 3" key="1">
    <citation type="submission" date="2019-01" db="EMBL/GenBank/DDBJ databases">
        <title>Blautia sp. nov. KGMB01111 isolated human feces.</title>
        <authorList>
            <person name="Park J.-E."/>
            <person name="Kim J.-S."/>
            <person name="Park S.-H."/>
        </authorList>
    </citation>
    <scope>NUCLEOTIDE SEQUENCE [LARGE SCALE GENOMIC DNA]</scope>
    <source>
        <strain evidence="2 3">KGMB01111</strain>
    </source>
</reference>
<sequence length="131" mass="15144">MLNEKRIRLMTKLARYESGEGKEELRIARYYRSDYIGLAMFRNFFLASLAYLVILLLAGAYFAEFLAESLHTLNIAWIGILIVVEYLVTIGVYSAVTYTIHSIRYGRAKKGVAAYERKLGELEALYEEEER</sequence>
<dbReference type="RefSeq" id="WP_129258304.1">
    <property type="nucleotide sequence ID" value="NZ_JBGKFY010000003.1"/>
</dbReference>
<feature type="transmembrane region" description="Helical" evidence="1">
    <location>
        <begin position="75"/>
        <end position="100"/>
    </location>
</feature>
<feature type="transmembrane region" description="Helical" evidence="1">
    <location>
        <begin position="44"/>
        <end position="63"/>
    </location>
</feature>
<proteinExistence type="predicted"/>
<keyword evidence="3" id="KW-1185">Reference proteome</keyword>